<proteinExistence type="predicted"/>
<evidence type="ECO:0000256" key="1">
    <source>
        <dbReference type="ARBA" id="ARBA00004127"/>
    </source>
</evidence>
<gene>
    <name evidence="7" type="ORF">Clacol_007869</name>
</gene>
<comment type="subcellular location">
    <subcellularLocation>
        <location evidence="1">Endomembrane system</location>
        <topology evidence="1">Multi-pass membrane protein</topology>
    </subcellularLocation>
</comment>
<evidence type="ECO:0008006" key="9">
    <source>
        <dbReference type="Google" id="ProtNLM"/>
    </source>
</evidence>
<comment type="caution">
    <text evidence="7">The sequence shown here is derived from an EMBL/GenBank/DDBJ whole genome shotgun (WGS) entry which is preliminary data.</text>
</comment>
<evidence type="ECO:0000256" key="2">
    <source>
        <dbReference type="ARBA" id="ARBA00022692"/>
    </source>
</evidence>
<feature type="compositionally biased region" description="Low complexity" evidence="5">
    <location>
        <begin position="448"/>
        <end position="460"/>
    </location>
</feature>
<dbReference type="EMBL" id="BPWL01000009">
    <property type="protein sequence ID" value="GJJ13613.1"/>
    <property type="molecule type" value="Genomic_DNA"/>
</dbReference>
<dbReference type="Proteomes" id="UP001050691">
    <property type="component" value="Unassembled WGS sequence"/>
</dbReference>
<feature type="compositionally biased region" description="Polar residues" evidence="5">
    <location>
        <begin position="351"/>
        <end position="362"/>
    </location>
</feature>
<feature type="compositionally biased region" description="Polar residues" evidence="5">
    <location>
        <begin position="488"/>
        <end position="504"/>
    </location>
</feature>
<reference evidence="7" key="1">
    <citation type="submission" date="2021-10" db="EMBL/GenBank/DDBJ databases">
        <title>De novo Genome Assembly of Clathrus columnatus (Basidiomycota, Fungi) Using Illumina and Nanopore Sequence Data.</title>
        <authorList>
            <person name="Ogiso-Tanaka E."/>
            <person name="Itagaki H."/>
            <person name="Hosoya T."/>
            <person name="Hosaka K."/>
        </authorList>
    </citation>
    <scope>NUCLEOTIDE SEQUENCE</scope>
    <source>
        <strain evidence="7">MO-923</strain>
    </source>
</reference>
<keyword evidence="4 6" id="KW-0472">Membrane</keyword>
<dbReference type="AlphaFoldDB" id="A0AAV5AKJ8"/>
<feature type="region of interest" description="Disordered" evidence="5">
    <location>
        <begin position="345"/>
        <end position="530"/>
    </location>
</feature>
<dbReference type="PRINTS" id="PR01217">
    <property type="entry name" value="PRICHEXTENSN"/>
</dbReference>
<evidence type="ECO:0000313" key="8">
    <source>
        <dbReference type="Proteomes" id="UP001050691"/>
    </source>
</evidence>
<dbReference type="InterPro" id="IPR051076">
    <property type="entry name" value="Golgi_membrane_TVP38/TMEM64"/>
</dbReference>
<feature type="region of interest" description="Disordered" evidence="5">
    <location>
        <begin position="544"/>
        <end position="596"/>
    </location>
</feature>
<feature type="transmembrane region" description="Helical" evidence="6">
    <location>
        <begin position="199"/>
        <end position="220"/>
    </location>
</feature>
<evidence type="ECO:0000256" key="3">
    <source>
        <dbReference type="ARBA" id="ARBA00022989"/>
    </source>
</evidence>
<feature type="compositionally biased region" description="Low complexity" evidence="5">
    <location>
        <begin position="428"/>
        <end position="439"/>
    </location>
</feature>
<keyword evidence="3 6" id="KW-1133">Transmembrane helix</keyword>
<feature type="transmembrane region" description="Helical" evidence="6">
    <location>
        <begin position="149"/>
        <end position="170"/>
    </location>
</feature>
<evidence type="ECO:0000256" key="6">
    <source>
        <dbReference type="SAM" id="Phobius"/>
    </source>
</evidence>
<feature type="compositionally biased region" description="Low complexity" evidence="5">
    <location>
        <begin position="544"/>
        <end position="557"/>
    </location>
</feature>
<keyword evidence="2 6" id="KW-0812">Transmembrane</keyword>
<keyword evidence="8" id="KW-1185">Reference proteome</keyword>
<protein>
    <recommendedName>
        <fullName evidence="9">Golgi apparatus membrane protein TVP38</fullName>
    </recommendedName>
</protein>
<evidence type="ECO:0000313" key="7">
    <source>
        <dbReference type="EMBL" id="GJJ13613.1"/>
    </source>
</evidence>
<name>A0AAV5AKJ8_9AGAM</name>
<dbReference type="GO" id="GO:0012505">
    <property type="term" value="C:endomembrane system"/>
    <property type="evidence" value="ECO:0007669"/>
    <property type="project" value="UniProtKB-SubCell"/>
</dbReference>
<feature type="compositionally biased region" description="Pro residues" evidence="5">
    <location>
        <begin position="461"/>
        <end position="470"/>
    </location>
</feature>
<sequence length="596" mass="66022">MSTIPQPPTYPDHYQASNELGSDPVNRYNITRTPSPTPSEVRALTNHIVDYKRYLHWRFWAKKEWIKYYIISAVILVITILISVYDKQIVKWLTPAGNWMRNVFKYLCRGRAEKAEKSSIFYGCLAQIVRDGGFKMALLIRLSVIPGHFSTAVFSTCGMSVWIFALAAFFSLPKQFITVYIGVILEESGTGTETPRDKIISDSVLGVTILITAAAMWYIFKEMERVKPIVIHNRRKARQLSTQDPSVTLLNQGRGGFATSEQDVVAPLPKRISTQLGHILHPGKEQQRRGSGANMGYGGYLPTFTRYGEPPDDVYERFGLRKSMDDAEWDPRAPPQTAVAVNLRPGKDLEGSSNGNPSQTSLLAAGQRDPSPPRKWTPERYTSSPDGMGIGQPIQKSSSRPPPPTQTHSYPPGLGFGMPPVTSPNSNAPPQSMLPQQQQPMPPPPPQQQQQSSTTTTTTYPAPPYPPPPQQQDRRAFQLSDPPVSRPPQWTSHVQEPSDDSTNLPYARYQMEPSISSLDDRPLNNPYDSAYAYPSSQYPLYPPSHTAYASTTTTTSTNPGLGQGGQGHGIQPSTSGFSISSSDQSYSEHTSLNPRP</sequence>
<feature type="compositionally biased region" description="Polar residues" evidence="5">
    <location>
        <begin position="572"/>
        <end position="596"/>
    </location>
</feature>
<accession>A0AAV5AKJ8</accession>
<organism evidence="7 8">
    <name type="scientific">Clathrus columnatus</name>
    <dbReference type="NCBI Taxonomy" id="1419009"/>
    <lineage>
        <taxon>Eukaryota</taxon>
        <taxon>Fungi</taxon>
        <taxon>Dikarya</taxon>
        <taxon>Basidiomycota</taxon>
        <taxon>Agaricomycotina</taxon>
        <taxon>Agaricomycetes</taxon>
        <taxon>Phallomycetidae</taxon>
        <taxon>Phallales</taxon>
        <taxon>Clathraceae</taxon>
        <taxon>Clathrus</taxon>
    </lineage>
</organism>
<evidence type="ECO:0000256" key="4">
    <source>
        <dbReference type="ARBA" id="ARBA00023136"/>
    </source>
</evidence>
<dbReference type="PANTHER" id="PTHR47549">
    <property type="entry name" value="GOLGI APPARATUS MEMBRANE PROTEIN TVP38-RELATED"/>
    <property type="match status" value="1"/>
</dbReference>
<evidence type="ECO:0000256" key="5">
    <source>
        <dbReference type="SAM" id="MobiDB-lite"/>
    </source>
</evidence>
<feature type="transmembrane region" description="Helical" evidence="6">
    <location>
        <begin position="65"/>
        <end position="85"/>
    </location>
</feature>
<dbReference type="PANTHER" id="PTHR47549:SF2">
    <property type="entry name" value="GOLGI APPARATUS MEMBRANE PROTEIN TVP38"/>
    <property type="match status" value="1"/>
</dbReference>